<organism evidence="1 2">
    <name type="scientific">Anatilimnocola aggregata</name>
    <dbReference type="NCBI Taxonomy" id="2528021"/>
    <lineage>
        <taxon>Bacteria</taxon>
        <taxon>Pseudomonadati</taxon>
        <taxon>Planctomycetota</taxon>
        <taxon>Planctomycetia</taxon>
        <taxon>Pirellulales</taxon>
        <taxon>Pirellulaceae</taxon>
        <taxon>Anatilimnocola</taxon>
    </lineage>
</organism>
<gene>
    <name evidence="1" type="ORF">ETAA8_35750</name>
</gene>
<proteinExistence type="predicted"/>
<name>A0A517YE10_9BACT</name>
<dbReference type="AlphaFoldDB" id="A0A517YE10"/>
<dbReference type="RefSeq" id="WP_145090824.1">
    <property type="nucleotide sequence ID" value="NZ_CP036274.1"/>
</dbReference>
<protein>
    <submittedName>
        <fullName evidence="1">Uncharacterized protein</fullName>
    </submittedName>
</protein>
<evidence type="ECO:0000313" key="1">
    <source>
        <dbReference type="EMBL" id="QDU28474.1"/>
    </source>
</evidence>
<keyword evidence="2" id="KW-1185">Reference proteome</keyword>
<dbReference type="Proteomes" id="UP000315017">
    <property type="component" value="Chromosome"/>
</dbReference>
<dbReference type="KEGG" id="aagg:ETAA8_35750"/>
<evidence type="ECO:0000313" key="2">
    <source>
        <dbReference type="Proteomes" id="UP000315017"/>
    </source>
</evidence>
<accession>A0A517YE10</accession>
<dbReference type="EMBL" id="CP036274">
    <property type="protein sequence ID" value="QDU28474.1"/>
    <property type="molecule type" value="Genomic_DNA"/>
</dbReference>
<sequence>MVQAAATISGLIEFEPAEARANLYLRQGSDDTLSSTLLSLAHELLSDTADHPNCGWLSETEIVADTQSLERDLLVIYHRVQRRAN</sequence>
<reference evidence="1 2" key="1">
    <citation type="submission" date="2019-02" db="EMBL/GenBank/DDBJ databases">
        <title>Deep-cultivation of Planctomycetes and their phenomic and genomic characterization uncovers novel biology.</title>
        <authorList>
            <person name="Wiegand S."/>
            <person name="Jogler M."/>
            <person name="Boedeker C."/>
            <person name="Pinto D."/>
            <person name="Vollmers J."/>
            <person name="Rivas-Marin E."/>
            <person name="Kohn T."/>
            <person name="Peeters S.H."/>
            <person name="Heuer A."/>
            <person name="Rast P."/>
            <person name="Oberbeckmann S."/>
            <person name="Bunk B."/>
            <person name="Jeske O."/>
            <person name="Meyerdierks A."/>
            <person name="Storesund J.E."/>
            <person name="Kallscheuer N."/>
            <person name="Luecker S."/>
            <person name="Lage O.M."/>
            <person name="Pohl T."/>
            <person name="Merkel B.J."/>
            <person name="Hornburger P."/>
            <person name="Mueller R.-W."/>
            <person name="Bruemmer F."/>
            <person name="Labrenz M."/>
            <person name="Spormann A.M."/>
            <person name="Op den Camp H."/>
            <person name="Overmann J."/>
            <person name="Amann R."/>
            <person name="Jetten M.S.M."/>
            <person name="Mascher T."/>
            <person name="Medema M.H."/>
            <person name="Devos D.P."/>
            <person name="Kaster A.-K."/>
            <person name="Ovreas L."/>
            <person name="Rohde M."/>
            <person name="Galperin M.Y."/>
            <person name="Jogler C."/>
        </authorList>
    </citation>
    <scope>NUCLEOTIDE SEQUENCE [LARGE SCALE GENOMIC DNA]</scope>
    <source>
        <strain evidence="1 2">ETA_A8</strain>
    </source>
</reference>